<dbReference type="NCBIfam" id="TIGR00079">
    <property type="entry name" value="pept_deformyl"/>
    <property type="match status" value="1"/>
</dbReference>
<dbReference type="EC" id="3.5.1.88" evidence="4"/>
<comment type="cofactor">
    <cofactor evidence="4">
        <name>Fe(2+)</name>
        <dbReference type="ChEBI" id="CHEBI:29033"/>
    </cofactor>
    <text evidence="4">Binds 1 Fe(2+) ion.</text>
</comment>
<evidence type="ECO:0000313" key="6">
    <source>
        <dbReference type="Proteomes" id="UP001549749"/>
    </source>
</evidence>
<dbReference type="HAMAP" id="MF_00163">
    <property type="entry name" value="Pep_deformylase"/>
    <property type="match status" value="1"/>
</dbReference>
<comment type="function">
    <text evidence="4">Removes the formyl group from the N-terminal Met of newly synthesized proteins. Requires at least a dipeptide for an efficient rate of reaction. N-terminal L-methionine is a prerequisite for activity but the enzyme has broad specificity at other positions.</text>
</comment>
<evidence type="ECO:0000256" key="2">
    <source>
        <dbReference type="ARBA" id="ARBA00022723"/>
    </source>
</evidence>
<dbReference type="CDD" id="cd00487">
    <property type="entry name" value="Pep_deformylase"/>
    <property type="match status" value="1"/>
</dbReference>
<dbReference type="RefSeq" id="WP_354661586.1">
    <property type="nucleotide sequence ID" value="NZ_JBEXAC010000002.1"/>
</dbReference>
<keyword evidence="6" id="KW-1185">Reference proteome</keyword>
<comment type="caution">
    <text evidence="5">The sequence shown here is derived from an EMBL/GenBank/DDBJ whole genome shotgun (WGS) entry which is preliminary data.</text>
</comment>
<keyword evidence="3 4" id="KW-0378">Hydrolase</keyword>
<dbReference type="PIRSF" id="PIRSF004749">
    <property type="entry name" value="Pep_def"/>
    <property type="match status" value="1"/>
</dbReference>
<name>A0ABV2T7N3_9BACT</name>
<evidence type="ECO:0000313" key="5">
    <source>
        <dbReference type="EMBL" id="MET6999021.1"/>
    </source>
</evidence>
<dbReference type="NCBIfam" id="NF001159">
    <property type="entry name" value="PRK00150.1-3"/>
    <property type="match status" value="1"/>
</dbReference>
<dbReference type="EMBL" id="JBEXAC010000002">
    <property type="protein sequence ID" value="MET6999021.1"/>
    <property type="molecule type" value="Genomic_DNA"/>
</dbReference>
<organism evidence="5 6">
    <name type="scientific">Chitinophaga defluvii</name>
    <dbReference type="NCBI Taxonomy" id="3163343"/>
    <lineage>
        <taxon>Bacteria</taxon>
        <taxon>Pseudomonadati</taxon>
        <taxon>Bacteroidota</taxon>
        <taxon>Chitinophagia</taxon>
        <taxon>Chitinophagales</taxon>
        <taxon>Chitinophagaceae</taxon>
        <taxon>Chitinophaga</taxon>
    </lineage>
</organism>
<dbReference type="SUPFAM" id="SSF56420">
    <property type="entry name" value="Peptide deformylase"/>
    <property type="match status" value="1"/>
</dbReference>
<keyword evidence="2 4" id="KW-0479">Metal-binding</keyword>
<reference evidence="5 6" key="1">
    <citation type="submission" date="2024-06" db="EMBL/GenBank/DDBJ databases">
        <title>Chitinophaga defluvii sp. nov., isolated from municipal sewage.</title>
        <authorList>
            <person name="Zhang L."/>
        </authorList>
    </citation>
    <scope>NUCLEOTIDE SEQUENCE [LARGE SCALE GENOMIC DNA]</scope>
    <source>
        <strain evidence="5 6">H8</strain>
    </source>
</reference>
<dbReference type="GO" id="GO:0042586">
    <property type="term" value="F:peptide deformylase activity"/>
    <property type="evidence" value="ECO:0007669"/>
    <property type="project" value="UniProtKB-EC"/>
</dbReference>
<comment type="similarity">
    <text evidence="1 4">Belongs to the polypeptide deformylase family.</text>
</comment>
<dbReference type="InterPro" id="IPR036821">
    <property type="entry name" value="Peptide_deformylase_sf"/>
</dbReference>
<dbReference type="InterPro" id="IPR023635">
    <property type="entry name" value="Peptide_deformylase"/>
</dbReference>
<feature type="binding site" evidence="4">
    <location>
        <position position="139"/>
    </location>
    <ligand>
        <name>Fe cation</name>
        <dbReference type="ChEBI" id="CHEBI:24875"/>
    </ligand>
</feature>
<feature type="binding site" evidence="4">
    <location>
        <position position="97"/>
    </location>
    <ligand>
        <name>Fe cation</name>
        <dbReference type="ChEBI" id="CHEBI:24875"/>
    </ligand>
</feature>
<proteinExistence type="inferred from homology"/>
<keyword evidence="4" id="KW-0408">Iron</keyword>
<evidence type="ECO:0000256" key="3">
    <source>
        <dbReference type="ARBA" id="ARBA00022801"/>
    </source>
</evidence>
<dbReference type="Pfam" id="PF01327">
    <property type="entry name" value="Pep_deformylase"/>
    <property type="match status" value="1"/>
</dbReference>
<sequence length="185" mass="20752">MILPVVAYGAVILRTPCLPVTPDTPGLQQLITNMWHTLDNANGVGLAAPQVNHSYQLFIVDSLKTTTPDDLSGIRQVFINATVLEYSIEQCTDTEGCLSIPGIWEEVSRAEWITLQYQDASFVTHTRTFTGSTARMIQHEYDHVQGKLYLDYLSPLRKALLKNKLQAISKGKTTARYPMVIQRSR</sequence>
<feature type="active site" evidence="4">
    <location>
        <position position="140"/>
    </location>
</feature>
<dbReference type="PANTHER" id="PTHR10458:SF22">
    <property type="entry name" value="PEPTIDE DEFORMYLASE"/>
    <property type="match status" value="1"/>
</dbReference>
<evidence type="ECO:0000256" key="4">
    <source>
        <dbReference type="HAMAP-Rule" id="MF_00163"/>
    </source>
</evidence>
<dbReference type="PRINTS" id="PR01576">
    <property type="entry name" value="PDEFORMYLASE"/>
</dbReference>
<dbReference type="Gene3D" id="3.90.45.10">
    <property type="entry name" value="Peptide deformylase"/>
    <property type="match status" value="1"/>
</dbReference>
<accession>A0ABV2T7N3</accession>
<protein>
    <recommendedName>
        <fullName evidence="4">Peptide deformylase</fullName>
        <shortName evidence="4">PDF</shortName>
        <ecNumber evidence="4">3.5.1.88</ecNumber>
    </recommendedName>
    <alternativeName>
        <fullName evidence="4">Polypeptide deformylase</fullName>
    </alternativeName>
</protein>
<feature type="binding site" evidence="4">
    <location>
        <position position="143"/>
    </location>
    <ligand>
        <name>Fe cation</name>
        <dbReference type="ChEBI" id="CHEBI:24875"/>
    </ligand>
</feature>
<dbReference type="Proteomes" id="UP001549749">
    <property type="component" value="Unassembled WGS sequence"/>
</dbReference>
<gene>
    <name evidence="4 5" type="primary">def</name>
    <name evidence="5" type="ORF">ABR189_16665</name>
</gene>
<dbReference type="PANTHER" id="PTHR10458">
    <property type="entry name" value="PEPTIDE DEFORMYLASE"/>
    <property type="match status" value="1"/>
</dbReference>
<keyword evidence="4" id="KW-0648">Protein biosynthesis</keyword>
<comment type="catalytic activity">
    <reaction evidence="4">
        <text>N-terminal N-formyl-L-methionyl-[peptide] + H2O = N-terminal L-methionyl-[peptide] + formate</text>
        <dbReference type="Rhea" id="RHEA:24420"/>
        <dbReference type="Rhea" id="RHEA-COMP:10639"/>
        <dbReference type="Rhea" id="RHEA-COMP:10640"/>
        <dbReference type="ChEBI" id="CHEBI:15377"/>
        <dbReference type="ChEBI" id="CHEBI:15740"/>
        <dbReference type="ChEBI" id="CHEBI:49298"/>
        <dbReference type="ChEBI" id="CHEBI:64731"/>
        <dbReference type="EC" id="3.5.1.88"/>
    </reaction>
</comment>
<evidence type="ECO:0000256" key="1">
    <source>
        <dbReference type="ARBA" id="ARBA00010759"/>
    </source>
</evidence>